<evidence type="ECO:0000256" key="2">
    <source>
        <dbReference type="ARBA" id="ARBA00022448"/>
    </source>
</evidence>
<dbReference type="SUPFAM" id="SSF103473">
    <property type="entry name" value="MFS general substrate transporter"/>
    <property type="match status" value="1"/>
</dbReference>
<sequence>MTASVPGPAEAAAPPESDPVRRPARCATAPAGEPPGGRAAWLAWGIGACVYALAVVHRTSLGVAGLDAADRFGVGASALSAFSILQVLVYAAMQIPVGLLVDRLGPRRVLTFGVVLLTLGQLGFAQSTGFAPALVSRAVLGCGDAMTFVSVLRLAARWFPARRNPLIAQITGLVGLSGNLVSTAVLAQLLHSRGWTATFTATALLGIAVLALVATLLRDSPESGSPFRPRGRARTAADPSARRTPRVRVPVVPQIRAAWREPGTRLGMWVHFTTQFPANAFGLLWGMPYLVEGQQLSRGTAAGLLTLLVVSSMACGLLFGQLVSRRPGARTPIVLTVVLGTGALWAVALAWPGGHPPMWLLVTLITFMGSNGSASLVGFDYARPANPVERLGTASGIVNVGGFVATAVTLLGIGVLLDAVSSGGVHTADSYRWAFCWLYGPMLLGLAMIARLLPAAARREAERASAPPVTAYIPAAREG</sequence>
<evidence type="ECO:0000313" key="11">
    <source>
        <dbReference type="Proteomes" id="UP000249340"/>
    </source>
</evidence>
<reference evidence="11" key="1">
    <citation type="submission" date="2018-07" db="EMBL/GenBank/DDBJ databases">
        <title>Streptacidiphilus bronchialis DSM 106435 chromosome.</title>
        <authorList>
            <person name="Batra D."/>
            <person name="Gulvik C.A."/>
        </authorList>
    </citation>
    <scope>NUCLEOTIDE SEQUENCE [LARGE SCALE GENOMIC DNA]</scope>
    <source>
        <strain evidence="11">DSM 106435</strain>
    </source>
</reference>
<dbReference type="PROSITE" id="PS50850">
    <property type="entry name" value="MFS"/>
    <property type="match status" value="1"/>
</dbReference>
<feature type="transmembrane region" description="Helical" evidence="8">
    <location>
        <begin position="437"/>
        <end position="453"/>
    </location>
</feature>
<feature type="region of interest" description="Disordered" evidence="7">
    <location>
        <begin position="221"/>
        <end position="243"/>
    </location>
</feature>
<dbReference type="AlphaFoldDB" id="A0A345SXW5"/>
<dbReference type="PANTHER" id="PTHR42718">
    <property type="entry name" value="MAJOR FACILITATOR SUPERFAMILY MULTIDRUG TRANSPORTER MFSC"/>
    <property type="match status" value="1"/>
</dbReference>
<dbReference type="Pfam" id="PF07690">
    <property type="entry name" value="MFS_1"/>
    <property type="match status" value="1"/>
</dbReference>
<keyword evidence="6" id="KW-0046">Antibiotic resistance</keyword>
<feature type="transmembrane region" description="Helical" evidence="8">
    <location>
        <begin position="299"/>
        <end position="320"/>
    </location>
</feature>
<evidence type="ECO:0000259" key="9">
    <source>
        <dbReference type="PROSITE" id="PS50850"/>
    </source>
</evidence>
<feature type="transmembrane region" description="Helical" evidence="8">
    <location>
        <begin position="391"/>
        <end position="417"/>
    </location>
</feature>
<dbReference type="Proteomes" id="UP000249340">
    <property type="component" value="Chromosome"/>
</dbReference>
<feature type="transmembrane region" description="Helical" evidence="8">
    <location>
        <begin position="266"/>
        <end position="287"/>
    </location>
</feature>
<dbReference type="OrthoDB" id="4332123at2"/>
<feature type="transmembrane region" description="Helical" evidence="8">
    <location>
        <begin position="166"/>
        <end position="189"/>
    </location>
</feature>
<accession>A0A345SXW5</accession>
<feature type="compositionally biased region" description="Low complexity" evidence="7">
    <location>
        <begin position="1"/>
        <end position="15"/>
    </location>
</feature>
<evidence type="ECO:0000256" key="3">
    <source>
        <dbReference type="ARBA" id="ARBA00022692"/>
    </source>
</evidence>
<keyword evidence="11" id="KW-1185">Reference proteome</keyword>
<feature type="transmembrane region" description="Helical" evidence="8">
    <location>
        <begin position="358"/>
        <end position="379"/>
    </location>
</feature>
<feature type="domain" description="Major facilitator superfamily (MFS) profile" evidence="9">
    <location>
        <begin position="38"/>
        <end position="457"/>
    </location>
</feature>
<keyword evidence="4 8" id="KW-1133">Transmembrane helix</keyword>
<keyword evidence="3 8" id="KW-0812">Transmembrane</keyword>
<feature type="transmembrane region" description="Helical" evidence="8">
    <location>
        <begin position="195"/>
        <end position="217"/>
    </location>
</feature>
<dbReference type="KEGG" id="stri:C7M71_015160"/>
<proteinExistence type="predicted"/>
<dbReference type="GO" id="GO:0022857">
    <property type="term" value="F:transmembrane transporter activity"/>
    <property type="evidence" value="ECO:0007669"/>
    <property type="project" value="InterPro"/>
</dbReference>
<gene>
    <name evidence="10" type="ORF">C7M71_015160</name>
</gene>
<keyword evidence="2" id="KW-0813">Transport</keyword>
<dbReference type="EMBL" id="CP031264">
    <property type="protein sequence ID" value="AXI78570.1"/>
    <property type="molecule type" value="Genomic_DNA"/>
</dbReference>
<evidence type="ECO:0000313" key="10">
    <source>
        <dbReference type="EMBL" id="AXI78570.1"/>
    </source>
</evidence>
<name>A0A345SXW5_9ACTN</name>
<dbReference type="CDD" id="cd06174">
    <property type="entry name" value="MFS"/>
    <property type="match status" value="1"/>
</dbReference>
<organism evidence="10 11">
    <name type="scientific">Peterkaempfera bronchialis</name>
    <dbReference type="NCBI Taxonomy" id="2126346"/>
    <lineage>
        <taxon>Bacteria</taxon>
        <taxon>Bacillati</taxon>
        <taxon>Actinomycetota</taxon>
        <taxon>Actinomycetes</taxon>
        <taxon>Kitasatosporales</taxon>
        <taxon>Streptomycetaceae</taxon>
        <taxon>Peterkaempfera</taxon>
    </lineage>
</organism>
<dbReference type="Gene3D" id="1.20.1250.20">
    <property type="entry name" value="MFS general substrate transporter like domains"/>
    <property type="match status" value="2"/>
</dbReference>
<dbReference type="InterPro" id="IPR020846">
    <property type="entry name" value="MFS_dom"/>
</dbReference>
<dbReference type="GO" id="GO:0005886">
    <property type="term" value="C:plasma membrane"/>
    <property type="evidence" value="ECO:0007669"/>
    <property type="project" value="UniProtKB-SubCell"/>
</dbReference>
<feature type="transmembrane region" description="Helical" evidence="8">
    <location>
        <begin position="332"/>
        <end position="352"/>
    </location>
</feature>
<dbReference type="InterPro" id="IPR011701">
    <property type="entry name" value="MFS"/>
</dbReference>
<dbReference type="RefSeq" id="WP_111488614.1">
    <property type="nucleotide sequence ID" value="NZ_CP031264.1"/>
</dbReference>
<feature type="region of interest" description="Disordered" evidence="7">
    <location>
        <begin position="1"/>
        <end position="35"/>
    </location>
</feature>
<evidence type="ECO:0000256" key="6">
    <source>
        <dbReference type="ARBA" id="ARBA00023251"/>
    </source>
</evidence>
<feature type="transmembrane region" description="Helical" evidence="8">
    <location>
        <begin position="76"/>
        <end position="97"/>
    </location>
</feature>
<evidence type="ECO:0000256" key="7">
    <source>
        <dbReference type="SAM" id="MobiDB-lite"/>
    </source>
</evidence>
<dbReference type="GO" id="GO:0046677">
    <property type="term" value="P:response to antibiotic"/>
    <property type="evidence" value="ECO:0007669"/>
    <property type="project" value="UniProtKB-KW"/>
</dbReference>
<evidence type="ECO:0000256" key="1">
    <source>
        <dbReference type="ARBA" id="ARBA00004651"/>
    </source>
</evidence>
<feature type="transmembrane region" description="Helical" evidence="8">
    <location>
        <begin position="134"/>
        <end position="154"/>
    </location>
</feature>
<comment type="subcellular location">
    <subcellularLocation>
        <location evidence="1">Cell membrane</location>
        <topology evidence="1">Multi-pass membrane protein</topology>
    </subcellularLocation>
</comment>
<keyword evidence="5 8" id="KW-0472">Membrane</keyword>
<dbReference type="InterPro" id="IPR036259">
    <property type="entry name" value="MFS_trans_sf"/>
</dbReference>
<evidence type="ECO:0000256" key="8">
    <source>
        <dbReference type="SAM" id="Phobius"/>
    </source>
</evidence>
<evidence type="ECO:0000256" key="4">
    <source>
        <dbReference type="ARBA" id="ARBA00022989"/>
    </source>
</evidence>
<evidence type="ECO:0000256" key="5">
    <source>
        <dbReference type="ARBA" id="ARBA00023136"/>
    </source>
</evidence>
<feature type="transmembrane region" description="Helical" evidence="8">
    <location>
        <begin position="39"/>
        <end position="56"/>
    </location>
</feature>
<dbReference type="PANTHER" id="PTHR42718:SF9">
    <property type="entry name" value="MAJOR FACILITATOR SUPERFAMILY MULTIDRUG TRANSPORTER MFSC"/>
    <property type="match status" value="1"/>
</dbReference>
<protein>
    <submittedName>
        <fullName evidence="10">MFS transporter</fullName>
    </submittedName>
</protein>